<proteinExistence type="predicted"/>
<evidence type="ECO:0000256" key="1">
    <source>
        <dbReference type="SAM" id="MobiDB-lite"/>
    </source>
</evidence>
<keyword evidence="3" id="KW-1185">Reference proteome</keyword>
<evidence type="ECO:0000313" key="3">
    <source>
        <dbReference type="Proteomes" id="UP000298030"/>
    </source>
</evidence>
<dbReference type="Proteomes" id="UP000298030">
    <property type="component" value="Unassembled WGS sequence"/>
</dbReference>
<dbReference type="AlphaFoldDB" id="A0A4Y7SX94"/>
<evidence type="ECO:0000313" key="2">
    <source>
        <dbReference type="EMBL" id="TEB26462.1"/>
    </source>
</evidence>
<reference evidence="2 3" key="1">
    <citation type="journal article" date="2019" name="Nat. Ecol. Evol.">
        <title>Megaphylogeny resolves global patterns of mushroom evolution.</title>
        <authorList>
            <person name="Varga T."/>
            <person name="Krizsan K."/>
            <person name="Foldi C."/>
            <person name="Dima B."/>
            <person name="Sanchez-Garcia M."/>
            <person name="Sanchez-Ramirez S."/>
            <person name="Szollosi G.J."/>
            <person name="Szarkandi J.G."/>
            <person name="Papp V."/>
            <person name="Albert L."/>
            <person name="Andreopoulos W."/>
            <person name="Angelini C."/>
            <person name="Antonin V."/>
            <person name="Barry K.W."/>
            <person name="Bougher N.L."/>
            <person name="Buchanan P."/>
            <person name="Buyck B."/>
            <person name="Bense V."/>
            <person name="Catcheside P."/>
            <person name="Chovatia M."/>
            <person name="Cooper J."/>
            <person name="Damon W."/>
            <person name="Desjardin D."/>
            <person name="Finy P."/>
            <person name="Geml J."/>
            <person name="Haridas S."/>
            <person name="Hughes K."/>
            <person name="Justo A."/>
            <person name="Karasinski D."/>
            <person name="Kautmanova I."/>
            <person name="Kiss B."/>
            <person name="Kocsube S."/>
            <person name="Kotiranta H."/>
            <person name="LaButti K.M."/>
            <person name="Lechner B.E."/>
            <person name="Liimatainen K."/>
            <person name="Lipzen A."/>
            <person name="Lukacs Z."/>
            <person name="Mihaltcheva S."/>
            <person name="Morgado L.N."/>
            <person name="Niskanen T."/>
            <person name="Noordeloos M.E."/>
            <person name="Ohm R.A."/>
            <person name="Ortiz-Santana B."/>
            <person name="Ovrebo C."/>
            <person name="Racz N."/>
            <person name="Riley R."/>
            <person name="Savchenko A."/>
            <person name="Shiryaev A."/>
            <person name="Soop K."/>
            <person name="Spirin V."/>
            <person name="Szebenyi C."/>
            <person name="Tomsovsky M."/>
            <person name="Tulloss R.E."/>
            <person name="Uehling J."/>
            <person name="Grigoriev I.V."/>
            <person name="Vagvolgyi C."/>
            <person name="Papp T."/>
            <person name="Martin F.M."/>
            <person name="Miettinen O."/>
            <person name="Hibbett D.S."/>
            <person name="Nagy L.G."/>
        </authorList>
    </citation>
    <scope>NUCLEOTIDE SEQUENCE [LARGE SCALE GENOMIC DNA]</scope>
    <source>
        <strain evidence="2 3">FP101781</strain>
    </source>
</reference>
<gene>
    <name evidence="2" type="ORF">FA13DRAFT_1795644</name>
</gene>
<comment type="caution">
    <text evidence="2">The sequence shown here is derived from an EMBL/GenBank/DDBJ whole genome shotgun (WGS) entry which is preliminary data.</text>
</comment>
<feature type="compositionally biased region" description="Polar residues" evidence="1">
    <location>
        <begin position="11"/>
        <end position="21"/>
    </location>
</feature>
<name>A0A4Y7SX94_COPMI</name>
<accession>A0A4Y7SX94</accession>
<sequence length="86" mass="8178">MNHGEAADAQSAGTPSPSHASPDSLAPPARYSGSGTPPYYGYAGVQAVAQAAVAAGVGSAAVDAGAEVAVDAEANLNAAAHPHSPP</sequence>
<feature type="region of interest" description="Disordered" evidence="1">
    <location>
        <begin position="1"/>
        <end position="33"/>
    </location>
</feature>
<organism evidence="2 3">
    <name type="scientific">Coprinellus micaceus</name>
    <name type="common">Glistening ink-cap mushroom</name>
    <name type="synonym">Coprinus micaceus</name>
    <dbReference type="NCBI Taxonomy" id="71717"/>
    <lineage>
        <taxon>Eukaryota</taxon>
        <taxon>Fungi</taxon>
        <taxon>Dikarya</taxon>
        <taxon>Basidiomycota</taxon>
        <taxon>Agaricomycotina</taxon>
        <taxon>Agaricomycetes</taxon>
        <taxon>Agaricomycetidae</taxon>
        <taxon>Agaricales</taxon>
        <taxon>Agaricineae</taxon>
        <taxon>Psathyrellaceae</taxon>
        <taxon>Coprinellus</taxon>
    </lineage>
</organism>
<protein>
    <submittedName>
        <fullName evidence="2">Uncharacterized protein</fullName>
    </submittedName>
</protein>
<dbReference type="EMBL" id="QPFP01000048">
    <property type="protein sequence ID" value="TEB26462.1"/>
    <property type="molecule type" value="Genomic_DNA"/>
</dbReference>